<dbReference type="KEGG" id="sua:Saut_1200"/>
<evidence type="ECO:0000313" key="1">
    <source>
        <dbReference type="EMBL" id="ADN09248.1"/>
    </source>
</evidence>
<dbReference type="Proteomes" id="UP000007803">
    <property type="component" value="Chromosome"/>
</dbReference>
<gene>
    <name evidence="1" type="ordered locus">Saut_1200</name>
</gene>
<name>E0UT07_SULAO</name>
<accession>E0UT07</accession>
<dbReference type="EMBL" id="CP002205">
    <property type="protein sequence ID" value="ADN09248.1"/>
    <property type="molecule type" value="Genomic_DNA"/>
</dbReference>
<reference evidence="2" key="1">
    <citation type="journal article" date="2010" name="Stand. Genomic Sci.">
        <title>Complete genome sequence of Sulfurimonas autotrophica type strain (OK10).</title>
        <authorList>
            <person name="Sikorski J."/>
            <person name="Munk C."/>
            <person name="Lapidus A."/>
            <person name="Djao O."/>
            <person name="Lucas S."/>
            <person name="Glavina Del Rio T."/>
            <person name="Nolan M."/>
            <person name="Tice H."/>
            <person name="Han C."/>
            <person name="Cheng J."/>
            <person name="Tapia R."/>
            <person name="Goodwin L."/>
            <person name="Pitluck S."/>
            <person name="Liolios K."/>
            <person name="Ivanova N."/>
            <person name="Mavromatis K."/>
            <person name="Mikhailova N."/>
            <person name="Pati A."/>
            <person name="Sims D."/>
            <person name="Meincke L."/>
            <person name="Brettin T."/>
            <person name="Detter J."/>
            <person name="Chen A."/>
            <person name="Palaniappan K."/>
            <person name="Land M."/>
            <person name="Hauser L."/>
            <person name="Chang Y."/>
            <person name="Jeffries C."/>
            <person name="Rohde M."/>
            <person name="Lang E."/>
            <person name="Spring S."/>
            <person name="Goker M."/>
            <person name="Woyke T."/>
            <person name="Bristow J."/>
            <person name="Eisen J."/>
            <person name="Markowitz V."/>
            <person name="Hugenholtz P."/>
            <person name="Kyrpides N."/>
            <person name="Klenk H."/>
        </authorList>
    </citation>
    <scope>NUCLEOTIDE SEQUENCE [LARGE SCALE GENOMIC DNA]</scope>
    <source>
        <strain evidence="2">ATCC BAA-671 / DSM 16294 / JCM 11897 / OK10</strain>
    </source>
</reference>
<dbReference type="STRING" id="563040.Saut_1200"/>
<dbReference type="RefSeq" id="WP_013327001.1">
    <property type="nucleotide sequence ID" value="NC_014506.1"/>
</dbReference>
<evidence type="ECO:0000313" key="2">
    <source>
        <dbReference type="Proteomes" id="UP000007803"/>
    </source>
</evidence>
<organism evidence="1 2">
    <name type="scientific">Sulfurimonas autotrophica (strain ATCC BAA-671 / DSM 16294 / JCM 11897 / OK10)</name>
    <dbReference type="NCBI Taxonomy" id="563040"/>
    <lineage>
        <taxon>Bacteria</taxon>
        <taxon>Pseudomonadati</taxon>
        <taxon>Campylobacterota</taxon>
        <taxon>Epsilonproteobacteria</taxon>
        <taxon>Campylobacterales</taxon>
        <taxon>Sulfurimonadaceae</taxon>
        <taxon>Sulfurimonas</taxon>
    </lineage>
</organism>
<dbReference type="HOGENOM" id="CLU_3258813_0_0_7"/>
<proteinExistence type="predicted"/>
<sequence length="42" mass="5297">MLVWLLVLLLLFSFIYVVYRMTFTSHKDEFKEEEEHHYTFKI</sequence>
<protein>
    <submittedName>
        <fullName evidence="1">Uncharacterized protein</fullName>
    </submittedName>
</protein>
<dbReference type="AlphaFoldDB" id="E0UT07"/>
<keyword evidence="2" id="KW-1185">Reference proteome</keyword>